<feature type="transmembrane region" description="Helical" evidence="2">
    <location>
        <begin position="265"/>
        <end position="283"/>
    </location>
</feature>
<evidence type="ECO:0000259" key="3">
    <source>
        <dbReference type="PROSITE" id="PS50053"/>
    </source>
</evidence>
<evidence type="ECO:0000256" key="2">
    <source>
        <dbReference type="SAM" id="Phobius"/>
    </source>
</evidence>
<reference evidence="4" key="1">
    <citation type="submission" date="2019-06" db="EMBL/GenBank/DDBJ databases">
        <authorList>
            <person name="Zheng W."/>
        </authorList>
    </citation>
    <scope>NUCLEOTIDE SEQUENCE</scope>
    <source>
        <strain evidence="4">QDHG01</strain>
    </source>
</reference>
<sequence>MSKSGAAVASPQELIGKGANSNGRYAALESQTSETGSNDPLSTTVGSVRSIEMKLDKKELSSICDGGLVAKIKLIDNKLIQVPVTAGMKALELKQSVLEESKAPPETTVKLIYQGQFLSDDRKIETLNLKLNPYFHATLSQPQQIDPPQPQPQADEDVQDLEAQQMVNYLQRLSELEMRFQQRQLDFASNVAEVRRLGSARSSISRRPALPSLLVAPRTFPMMSQRARMAQEGNILDLFCGFVFGFIFGVLFVLIAILMCRVKKMYKNGLFLGLIFKVVYFIMFQDPAQTYGAAQKNAGGH</sequence>
<comment type="caution">
    <text evidence="4">The sequence shown here is derived from an EMBL/GenBank/DDBJ whole genome shotgun (WGS) entry which is preliminary data.</text>
</comment>
<keyword evidence="5" id="KW-1185">Reference proteome</keyword>
<dbReference type="CDD" id="cd17039">
    <property type="entry name" value="Ubl_ubiquitin_like"/>
    <property type="match status" value="1"/>
</dbReference>
<dbReference type="InterPro" id="IPR000626">
    <property type="entry name" value="Ubiquitin-like_dom"/>
</dbReference>
<dbReference type="Proteomes" id="UP000785679">
    <property type="component" value="Unassembled WGS sequence"/>
</dbReference>
<protein>
    <recommendedName>
        <fullName evidence="3">Ubiquitin-like domain-containing protein</fullName>
    </recommendedName>
</protein>
<keyword evidence="2" id="KW-0812">Transmembrane</keyword>
<feature type="region of interest" description="Disordered" evidence="1">
    <location>
        <begin position="1"/>
        <end position="44"/>
    </location>
</feature>
<evidence type="ECO:0000256" key="1">
    <source>
        <dbReference type="SAM" id="MobiDB-lite"/>
    </source>
</evidence>
<dbReference type="SUPFAM" id="SSF54236">
    <property type="entry name" value="Ubiquitin-like"/>
    <property type="match status" value="1"/>
</dbReference>
<evidence type="ECO:0000313" key="5">
    <source>
        <dbReference type="Proteomes" id="UP000785679"/>
    </source>
</evidence>
<gene>
    <name evidence="4" type="ORF">FGO68_gene1602</name>
</gene>
<dbReference type="AlphaFoldDB" id="A0A8J8NM82"/>
<dbReference type="PROSITE" id="PS50053">
    <property type="entry name" value="UBIQUITIN_2"/>
    <property type="match status" value="1"/>
</dbReference>
<feature type="compositionally biased region" description="Polar residues" evidence="1">
    <location>
        <begin position="19"/>
        <end position="44"/>
    </location>
</feature>
<feature type="domain" description="Ubiquitin-like" evidence="3">
    <location>
        <begin position="68"/>
        <end position="144"/>
    </location>
</feature>
<evidence type="ECO:0000313" key="4">
    <source>
        <dbReference type="EMBL" id="TNV76899.1"/>
    </source>
</evidence>
<name>A0A8J8NM82_HALGN</name>
<dbReference type="Pfam" id="PF00240">
    <property type="entry name" value="ubiquitin"/>
    <property type="match status" value="1"/>
</dbReference>
<organism evidence="4 5">
    <name type="scientific">Halteria grandinella</name>
    <dbReference type="NCBI Taxonomy" id="5974"/>
    <lineage>
        <taxon>Eukaryota</taxon>
        <taxon>Sar</taxon>
        <taxon>Alveolata</taxon>
        <taxon>Ciliophora</taxon>
        <taxon>Intramacronucleata</taxon>
        <taxon>Spirotrichea</taxon>
        <taxon>Stichotrichia</taxon>
        <taxon>Sporadotrichida</taxon>
        <taxon>Halteriidae</taxon>
        <taxon>Halteria</taxon>
    </lineage>
</organism>
<keyword evidence="2" id="KW-1133">Transmembrane helix</keyword>
<dbReference type="EMBL" id="RRYP01012767">
    <property type="protein sequence ID" value="TNV76899.1"/>
    <property type="molecule type" value="Genomic_DNA"/>
</dbReference>
<dbReference type="InterPro" id="IPR029071">
    <property type="entry name" value="Ubiquitin-like_domsf"/>
</dbReference>
<proteinExistence type="predicted"/>
<keyword evidence="2" id="KW-0472">Membrane</keyword>
<feature type="transmembrane region" description="Helical" evidence="2">
    <location>
        <begin position="235"/>
        <end position="258"/>
    </location>
</feature>
<accession>A0A8J8NM82</accession>
<dbReference type="Gene3D" id="3.10.20.90">
    <property type="entry name" value="Phosphatidylinositol 3-kinase Catalytic Subunit, Chain A, domain 1"/>
    <property type="match status" value="1"/>
</dbReference>